<keyword evidence="3" id="KW-0805">Transcription regulation</keyword>
<dbReference type="Gene3D" id="4.10.280.10">
    <property type="entry name" value="Helix-loop-helix DNA-binding domain"/>
    <property type="match status" value="1"/>
</dbReference>
<keyword evidence="9" id="KW-1185">Reference proteome</keyword>
<evidence type="ECO:0000256" key="2">
    <source>
        <dbReference type="ARBA" id="ARBA00022491"/>
    </source>
</evidence>
<dbReference type="InterPro" id="IPR036638">
    <property type="entry name" value="HLH_DNA-bd_sf"/>
</dbReference>
<gene>
    <name evidence="8" type="primary">Hes7.1b</name>
    <name evidence="8" type="ORF">STECAR_R16144</name>
</gene>
<comment type="subcellular location">
    <subcellularLocation>
        <location evidence="1">Nucleus</location>
    </subcellularLocation>
</comment>
<feature type="domain" description="Orange" evidence="7">
    <location>
        <begin position="78"/>
        <end position="111"/>
    </location>
</feature>
<feature type="non-terminal residue" evidence="8">
    <location>
        <position position="1"/>
    </location>
</feature>
<keyword evidence="2" id="KW-0678">Repressor</keyword>
<evidence type="ECO:0000256" key="3">
    <source>
        <dbReference type="ARBA" id="ARBA00023015"/>
    </source>
</evidence>
<dbReference type="SMART" id="SM00353">
    <property type="entry name" value="HLH"/>
    <property type="match status" value="1"/>
</dbReference>
<evidence type="ECO:0000256" key="5">
    <source>
        <dbReference type="ARBA" id="ARBA00023242"/>
    </source>
</evidence>
<evidence type="ECO:0000259" key="7">
    <source>
        <dbReference type="PROSITE" id="PS51054"/>
    </source>
</evidence>
<sequence>SLPRPGQLLKPLMEKRRRDRMNRSLDRLRLLLLAATCDERLRNPKVEKAEILQKTVQFLRAQPLSEPLGTEELFLRRYRSGYRECLARAARFLQAVPAESPCHGPGPMAVCPPPLAAGPADTAGPPGCHGLPALRVGPSCPGYHGYRPGYHNFGPTPGPSLGPTH</sequence>
<dbReference type="Proteomes" id="UP000516988">
    <property type="component" value="Unassembled WGS sequence"/>
</dbReference>
<evidence type="ECO:0000256" key="1">
    <source>
        <dbReference type="ARBA" id="ARBA00004123"/>
    </source>
</evidence>
<dbReference type="InterPro" id="IPR050370">
    <property type="entry name" value="HES_HEY"/>
</dbReference>
<dbReference type="AlphaFoldDB" id="A0A7K6WL01"/>
<dbReference type="Pfam" id="PF00010">
    <property type="entry name" value="HLH"/>
    <property type="match status" value="1"/>
</dbReference>
<dbReference type="GO" id="GO:0005634">
    <property type="term" value="C:nucleus"/>
    <property type="evidence" value="ECO:0007669"/>
    <property type="project" value="UniProtKB-SubCell"/>
</dbReference>
<proteinExistence type="predicted"/>
<feature type="domain" description="BHLH" evidence="6">
    <location>
        <begin position="5"/>
        <end position="62"/>
    </location>
</feature>
<dbReference type="PROSITE" id="PS50888">
    <property type="entry name" value="BHLH"/>
    <property type="match status" value="1"/>
</dbReference>
<dbReference type="InterPro" id="IPR011598">
    <property type="entry name" value="bHLH_dom"/>
</dbReference>
<dbReference type="GO" id="GO:0003677">
    <property type="term" value="F:DNA binding"/>
    <property type="evidence" value="ECO:0007669"/>
    <property type="project" value="InterPro"/>
</dbReference>
<reference evidence="8 9" key="1">
    <citation type="submission" date="2019-09" db="EMBL/GenBank/DDBJ databases">
        <title>Bird 10,000 Genomes (B10K) Project - Family phase.</title>
        <authorList>
            <person name="Zhang G."/>
        </authorList>
    </citation>
    <scope>NUCLEOTIDE SEQUENCE [LARGE SCALE GENOMIC DNA]</scope>
    <source>
        <strain evidence="8">OUT-0004</strain>
    </source>
</reference>
<comment type="caution">
    <text evidence="8">The sequence shown here is derived from an EMBL/GenBank/DDBJ whole genome shotgun (WGS) entry which is preliminary data.</text>
</comment>
<dbReference type="EMBL" id="VZSC01012610">
    <property type="protein sequence ID" value="NWX47699.1"/>
    <property type="molecule type" value="Genomic_DNA"/>
</dbReference>
<accession>A0A7K6WL01</accession>
<organism evidence="8 9">
    <name type="scientific">Steatornis caripensis</name>
    <name type="common">Oilbird</name>
    <dbReference type="NCBI Taxonomy" id="48435"/>
    <lineage>
        <taxon>Eukaryota</taxon>
        <taxon>Metazoa</taxon>
        <taxon>Chordata</taxon>
        <taxon>Craniata</taxon>
        <taxon>Vertebrata</taxon>
        <taxon>Euteleostomi</taxon>
        <taxon>Archelosauria</taxon>
        <taxon>Archosauria</taxon>
        <taxon>Dinosauria</taxon>
        <taxon>Saurischia</taxon>
        <taxon>Theropoda</taxon>
        <taxon>Coelurosauria</taxon>
        <taxon>Aves</taxon>
        <taxon>Neognathae</taxon>
        <taxon>Neoaves</taxon>
        <taxon>Strisores</taxon>
        <taxon>Caprimulgiformes</taxon>
        <taxon>Steatornithidae</taxon>
        <taxon>Steatornis</taxon>
    </lineage>
</organism>
<dbReference type="InterPro" id="IPR003650">
    <property type="entry name" value="Orange_dom"/>
</dbReference>
<name>A0A7K6WL01_STECA</name>
<keyword evidence="5" id="KW-0539">Nucleus</keyword>
<feature type="non-terminal residue" evidence="8">
    <location>
        <position position="165"/>
    </location>
</feature>
<dbReference type="GO" id="GO:0046983">
    <property type="term" value="F:protein dimerization activity"/>
    <property type="evidence" value="ECO:0007669"/>
    <property type="project" value="InterPro"/>
</dbReference>
<evidence type="ECO:0000259" key="6">
    <source>
        <dbReference type="PROSITE" id="PS50888"/>
    </source>
</evidence>
<dbReference type="SUPFAM" id="SSF47459">
    <property type="entry name" value="HLH, helix-loop-helix DNA-binding domain"/>
    <property type="match status" value="1"/>
</dbReference>
<dbReference type="Pfam" id="PF07527">
    <property type="entry name" value="Hairy_orange"/>
    <property type="match status" value="1"/>
</dbReference>
<dbReference type="PROSITE" id="PS51054">
    <property type="entry name" value="ORANGE"/>
    <property type="match status" value="1"/>
</dbReference>
<evidence type="ECO:0000313" key="8">
    <source>
        <dbReference type="EMBL" id="NWX47699.1"/>
    </source>
</evidence>
<dbReference type="GO" id="GO:0006355">
    <property type="term" value="P:regulation of DNA-templated transcription"/>
    <property type="evidence" value="ECO:0007669"/>
    <property type="project" value="InterPro"/>
</dbReference>
<evidence type="ECO:0000313" key="9">
    <source>
        <dbReference type="Proteomes" id="UP000516988"/>
    </source>
</evidence>
<evidence type="ECO:0000256" key="4">
    <source>
        <dbReference type="ARBA" id="ARBA00023163"/>
    </source>
</evidence>
<dbReference type="PANTHER" id="PTHR10985">
    <property type="entry name" value="BASIC HELIX-LOOP-HELIX TRANSCRIPTION FACTOR, HES-RELATED"/>
    <property type="match status" value="1"/>
</dbReference>
<dbReference type="OrthoDB" id="6085656at2759"/>
<keyword evidence="4" id="KW-0804">Transcription</keyword>
<protein>
    <submittedName>
        <fullName evidence="8">HE71B factor</fullName>
    </submittedName>
</protein>